<protein>
    <submittedName>
        <fullName evidence="3">AMP-binding protein</fullName>
    </submittedName>
</protein>
<dbReference type="Gene3D" id="3.30.300.30">
    <property type="match status" value="1"/>
</dbReference>
<comment type="caution">
    <text evidence="3">The sequence shown here is derived from an EMBL/GenBank/DDBJ whole genome shotgun (WGS) entry which is preliminary data.</text>
</comment>
<feature type="domain" description="AMP-dependent synthetase/ligase" evidence="2">
    <location>
        <begin position="27"/>
        <end position="292"/>
    </location>
</feature>
<reference evidence="3" key="1">
    <citation type="submission" date="2023-06" db="EMBL/GenBank/DDBJ databases">
        <authorList>
            <person name="Zhang S."/>
        </authorList>
    </citation>
    <scope>NUCLEOTIDE SEQUENCE</scope>
    <source>
        <strain evidence="3">SG2303</strain>
    </source>
</reference>
<dbReference type="InterPro" id="IPR045851">
    <property type="entry name" value="AMP-bd_C_sf"/>
</dbReference>
<evidence type="ECO:0000313" key="3">
    <source>
        <dbReference type="EMBL" id="MDN0073745.1"/>
    </source>
</evidence>
<dbReference type="InterPro" id="IPR050237">
    <property type="entry name" value="ATP-dep_AMP-bd_enzyme"/>
</dbReference>
<evidence type="ECO:0000259" key="2">
    <source>
        <dbReference type="Pfam" id="PF00501"/>
    </source>
</evidence>
<dbReference type="RefSeq" id="WP_289828284.1">
    <property type="nucleotide sequence ID" value="NZ_JAUEDK010000003.1"/>
</dbReference>
<dbReference type="InterPro" id="IPR000873">
    <property type="entry name" value="AMP-dep_synth/lig_dom"/>
</dbReference>
<proteinExistence type="predicted"/>
<dbReference type="EMBL" id="JAUEDK010000003">
    <property type="protein sequence ID" value="MDN0073745.1"/>
    <property type="molecule type" value="Genomic_DNA"/>
</dbReference>
<dbReference type="Pfam" id="PF00501">
    <property type="entry name" value="AMP-binding"/>
    <property type="match status" value="1"/>
</dbReference>
<keyword evidence="4" id="KW-1185">Reference proteome</keyword>
<dbReference type="PANTHER" id="PTHR43767:SF8">
    <property type="entry name" value="LONG-CHAIN-FATTY-ACID--COA LIGASE"/>
    <property type="match status" value="1"/>
</dbReference>
<gene>
    <name evidence="3" type="ORF">QU481_02400</name>
</gene>
<keyword evidence="1" id="KW-0436">Ligase</keyword>
<name>A0ABT7XJ33_9NEIS</name>
<sequence length="448" mass="47700">MTSYPLIGHTGPTQPLAYFRGRVRSAAQFLADAAALAERLPDGDAVFNACQNRYLFAVALAACVLRDKVCLLPASRSADSVAQLREEAPELCCVSDQPDGEPTLPTLQIDDASLAPDGAAHWPPPAIPAQQRVARLFTSGSTGQPQGHDKHWGEFVPAMLAGAARLGLERLPGFVALGTVPPQHMYGLESTVLRPLLCGGVLVDASPFFPADIKAELARLPAPRVLVSTPFHLHTLLESGLSLPELALMTSATAPLASDLAGRLEARFGAPLLEIYGSTETGQLATRRSAETEQWECLSGVTLREDGPEGAIAEGGHLWQPQRLNDRVLLDGARRFSLLGRNADLVNVAGKRSSLSYLTQQLLAVPGVDDGVFFLPEEEGGAGKVARLAALVVAPTLEREALLAALRERIDAAFLPRPLKFVSRLPRNAIGKLPIDALRAALDGANDE</sequence>
<dbReference type="PANTHER" id="PTHR43767">
    <property type="entry name" value="LONG-CHAIN-FATTY-ACID--COA LIGASE"/>
    <property type="match status" value="1"/>
</dbReference>
<organism evidence="3 4">
    <name type="scientific">Crenobacter oryzisoli</name>
    <dbReference type="NCBI Taxonomy" id="3056844"/>
    <lineage>
        <taxon>Bacteria</taxon>
        <taxon>Pseudomonadati</taxon>
        <taxon>Pseudomonadota</taxon>
        <taxon>Betaproteobacteria</taxon>
        <taxon>Neisseriales</taxon>
        <taxon>Neisseriaceae</taxon>
        <taxon>Crenobacter</taxon>
    </lineage>
</organism>
<dbReference type="Gene3D" id="3.40.50.12780">
    <property type="entry name" value="N-terminal domain of ligase-like"/>
    <property type="match status" value="1"/>
</dbReference>
<evidence type="ECO:0000256" key="1">
    <source>
        <dbReference type="ARBA" id="ARBA00022598"/>
    </source>
</evidence>
<dbReference type="InterPro" id="IPR042099">
    <property type="entry name" value="ANL_N_sf"/>
</dbReference>
<dbReference type="SUPFAM" id="SSF56801">
    <property type="entry name" value="Acetyl-CoA synthetase-like"/>
    <property type="match status" value="1"/>
</dbReference>
<accession>A0ABT7XJ33</accession>
<dbReference type="Proteomes" id="UP001168540">
    <property type="component" value="Unassembled WGS sequence"/>
</dbReference>
<evidence type="ECO:0000313" key="4">
    <source>
        <dbReference type="Proteomes" id="UP001168540"/>
    </source>
</evidence>